<sequence length="374" mass="38730">MSVIRQGVSRSKVPHVLLGLCAAISLAVGLAAGLSRLGLLDFAVSIADRHGAFMLCGFFGTLISLERAVASGQSSAFLVPGLSAAGAVLLFLDPVASGLLFGMAGLGLLGLTAQAAFRLPQLFTGIMVIGAALWPAGTIWWLLGGGLPEASYYWLSFLVMTITAERIELARLRMTGAGAAKVLTAIVALFCLALVAGEPLSGDFGVSTLVLMPLALVCLAVWLAANDIARTTIRKCGLARFSAFALLAGYGWMVIAAALLVILPPAQTASGHDAVIHALGLGFVLSMVFAHAPIILPAVAGARVRYVPALYLPLALLQLSCLLRTSGDLFGKTDFVSLSAWLTLGSLLVYAGLLAGTALSFRPKGHAVFSESLK</sequence>
<feature type="transmembrane region" description="Helical" evidence="1">
    <location>
        <begin position="241"/>
        <end position="263"/>
    </location>
</feature>
<keyword evidence="1" id="KW-0472">Membrane</keyword>
<feature type="transmembrane region" description="Helical" evidence="1">
    <location>
        <begin position="122"/>
        <end position="144"/>
    </location>
</feature>
<feature type="transmembrane region" description="Helical" evidence="1">
    <location>
        <begin position="338"/>
        <end position="361"/>
    </location>
</feature>
<organism evidence="2 3">
    <name type="scientific">Roseibium suaedae</name>
    <dbReference type="NCBI Taxonomy" id="735517"/>
    <lineage>
        <taxon>Bacteria</taxon>
        <taxon>Pseudomonadati</taxon>
        <taxon>Pseudomonadota</taxon>
        <taxon>Alphaproteobacteria</taxon>
        <taxon>Hyphomicrobiales</taxon>
        <taxon>Stappiaceae</taxon>
        <taxon>Roseibium</taxon>
    </lineage>
</organism>
<feature type="transmembrane region" description="Helical" evidence="1">
    <location>
        <begin position="275"/>
        <end position="299"/>
    </location>
</feature>
<keyword evidence="1" id="KW-0812">Transmembrane</keyword>
<protein>
    <recommendedName>
        <fullName evidence="4">NnrS family protein</fullName>
    </recommendedName>
</protein>
<evidence type="ECO:0000313" key="3">
    <source>
        <dbReference type="Proteomes" id="UP000186002"/>
    </source>
</evidence>
<dbReference type="STRING" id="735517.SAMN05444272_4029"/>
<feature type="transmembrane region" description="Helical" evidence="1">
    <location>
        <begin position="306"/>
        <end position="326"/>
    </location>
</feature>
<reference evidence="2 3" key="1">
    <citation type="submission" date="2016-11" db="EMBL/GenBank/DDBJ databases">
        <authorList>
            <person name="Jaros S."/>
            <person name="Januszkiewicz K."/>
            <person name="Wedrychowicz H."/>
        </authorList>
    </citation>
    <scope>NUCLEOTIDE SEQUENCE [LARGE SCALE GENOMIC DNA]</scope>
    <source>
        <strain evidence="2 3">DSM 22153</strain>
    </source>
</reference>
<evidence type="ECO:0008006" key="4">
    <source>
        <dbReference type="Google" id="ProtNLM"/>
    </source>
</evidence>
<name>A0A1M7NY10_9HYPH</name>
<feature type="transmembrane region" description="Helical" evidence="1">
    <location>
        <begin position="179"/>
        <end position="197"/>
    </location>
</feature>
<evidence type="ECO:0000313" key="2">
    <source>
        <dbReference type="EMBL" id="SHN08678.1"/>
    </source>
</evidence>
<feature type="transmembrane region" description="Helical" evidence="1">
    <location>
        <begin position="98"/>
        <end position="117"/>
    </location>
</feature>
<dbReference type="RefSeq" id="WP_073015135.1">
    <property type="nucleotide sequence ID" value="NZ_FRBW01000005.1"/>
</dbReference>
<dbReference type="Proteomes" id="UP000186002">
    <property type="component" value="Unassembled WGS sequence"/>
</dbReference>
<dbReference type="EMBL" id="FRBW01000005">
    <property type="protein sequence ID" value="SHN08678.1"/>
    <property type="molecule type" value="Genomic_DNA"/>
</dbReference>
<evidence type="ECO:0000256" key="1">
    <source>
        <dbReference type="SAM" id="Phobius"/>
    </source>
</evidence>
<feature type="transmembrane region" description="Helical" evidence="1">
    <location>
        <begin position="209"/>
        <end position="229"/>
    </location>
</feature>
<gene>
    <name evidence="2" type="ORF">SAMN05444272_4029</name>
</gene>
<keyword evidence="1" id="KW-1133">Transmembrane helix</keyword>
<feature type="transmembrane region" description="Helical" evidence="1">
    <location>
        <begin position="150"/>
        <end position="167"/>
    </location>
</feature>
<proteinExistence type="predicted"/>
<keyword evidence="3" id="KW-1185">Reference proteome</keyword>
<accession>A0A1M7NY10</accession>
<dbReference type="AlphaFoldDB" id="A0A1M7NY10"/>